<feature type="compositionally biased region" description="Acidic residues" evidence="2">
    <location>
        <begin position="66"/>
        <end position="81"/>
    </location>
</feature>
<dbReference type="GO" id="GO:0005869">
    <property type="term" value="C:dynactin complex"/>
    <property type="evidence" value="ECO:0007669"/>
    <property type="project" value="InterPro"/>
</dbReference>
<dbReference type="EMBL" id="SSOP01000011">
    <property type="protein sequence ID" value="KAB5595199.1"/>
    <property type="molecule type" value="Genomic_DNA"/>
</dbReference>
<feature type="coiled-coil region" evidence="1">
    <location>
        <begin position="316"/>
        <end position="343"/>
    </location>
</feature>
<proteinExistence type="predicted"/>
<evidence type="ECO:0000256" key="2">
    <source>
        <dbReference type="SAM" id="MobiDB-lite"/>
    </source>
</evidence>
<accession>A0A5N5QU95</accession>
<dbReference type="PANTHER" id="PTHR28360">
    <property type="entry name" value="DYNACTIN SUBUNIT 3"/>
    <property type="match status" value="1"/>
</dbReference>
<dbReference type="Pfam" id="PF07426">
    <property type="entry name" value="Dynactin_p22"/>
    <property type="match status" value="1"/>
</dbReference>
<feature type="compositionally biased region" description="Polar residues" evidence="2">
    <location>
        <begin position="35"/>
        <end position="51"/>
    </location>
</feature>
<comment type="caution">
    <text evidence="3">The sequence shown here is derived from an EMBL/GenBank/DDBJ whole genome shotgun (WGS) entry which is preliminary data.</text>
</comment>
<evidence type="ECO:0000256" key="1">
    <source>
        <dbReference type="SAM" id="Coils"/>
    </source>
</evidence>
<organism evidence="3 4">
    <name type="scientific">Ceratobasidium theobromae</name>
    <dbReference type="NCBI Taxonomy" id="1582974"/>
    <lineage>
        <taxon>Eukaryota</taxon>
        <taxon>Fungi</taxon>
        <taxon>Dikarya</taxon>
        <taxon>Basidiomycota</taxon>
        <taxon>Agaricomycotina</taxon>
        <taxon>Agaricomycetes</taxon>
        <taxon>Cantharellales</taxon>
        <taxon>Ceratobasidiaceae</taxon>
        <taxon>Ceratobasidium</taxon>
    </lineage>
</organism>
<evidence type="ECO:0000313" key="3">
    <source>
        <dbReference type="EMBL" id="KAB5595199.1"/>
    </source>
</evidence>
<name>A0A5N5QU95_9AGAM</name>
<protein>
    <submittedName>
        <fullName evidence="3">Uncharacterized protein</fullName>
    </submittedName>
</protein>
<keyword evidence="4" id="KW-1185">Reference proteome</keyword>
<gene>
    <name evidence="3" type="ORF">CTheo_1277</name>
</gene>
<dbReference type="PANTHER" id="PTHR28360:SF1">
    <property type="entry name" value="DYNACTIN SUBUNIT 3"/>
    <property type="match status" value="1"/>
</dbReference>
<feature type="region of interest" description="Disordered" evidence="2">
    <location>
        <begin position="22"/>
        <end position="84"/>
    </location>
</feature>
<keyword evidence="1" id="KW-0175">Coiled coil</keyword>
<dbReference type="Proteomes" id="UP000383932">
    <property type="component" value="Unassembled WGS sequence"/>
</dbReference>
<dbReference type="InterPro" id="IPR009991">
    <property type="entry name" value="DCTN3"/>
</dbReference>
<dbReference type="AlphaFoldDB" id="A0A5N5QU95"/>
<reference evidence="3 4" key="1">
    <citation type="journal article" date="2019" name="Fungal Biol. Biotechnol.">
        <title>Draft genome sequence of fastidious pathogen Ceratobasidium theobromae, which causes vascular-streak dieback in Theobroma cacao.</title>
        <authorList>
            <person name="Ali S.S."/>
            <person name="Asman A."/>
            <person name="Shao J."/>
            <person name="Firmansyah A.P."/>
            <person name="Susilo A.W."/>
            <person name="Rosmana A."/>
            <person name="McMahon P."/>
            <person name="Junaid M."/>
            <person name="Guest D."/>
            <person name="Kheng T.Y."/>
            <person name="Meinhardt L.W."/>
            <person name="Bailey B.A."/>
        </authorList>
    </citation>
    <scope>NUCLEOTIDE SEQUENCE [LARGE SCALE GENOMIC DNA]</scope>
    <source>
        <strain evidence="3 4">CT2</strain>
    </source>
</reference>
<dbReference type="OrthoDB" id="16729at2759"/>
<sequence>MSKRNLGSIFLGDRGVQHLPHHLAHIPMSPPPNPGDTSATLVPPGTETTEPSLDGHTDEVASLIPEESESAAEGGDEDEAEAELKAEADADVDAEAVAQEQKKVGKFAQPDSGDTLQTIHDLPTATLADTLLAPNPISVSPELMLELRLRWIEALVLGIGKDGNVVPPREQDMTGTVSKKVNEAQRALDDAVKANEGLRRFMGVYNQNAHLLTPAFAHGLVPPSDTVTVADLEALLVESEVDIRTADRDLREIAELESKGVLDAGKLPNHEPLKPRLEALIQDHLEDLAKFESLEARIAKLIANYSSDVNKLSELFVDWDGALDQAEATLTRLEKEHARGKETSFD</sequence>
<evidence type="ECO:0000313" key="4">
    <source>
        <dbReference type="Proteomes" id="UP000383932"/>
    </source>
</evidence>
<dbReference type="GO" id="GO:0061640">
    <property type="term" value="P:cytoskeleton-dependent cytokinesis"/>
    <property type="evidence" value="ECO:0007669"/>
    <property type="project" value="InterPro"/>
</dbReference>